<proteinExistence type="predicted"/>
<protein>
    <submittedName>
        <fullName evidence="3">Uncharacterized protein involved in outer membrane biogenesis</fullName>
    </submittedName>
</protein>
<dbReference type="AlphaFoldDB" id="A0A840UWZ3"/>
<reference evidence="3 4" key="1">
    <citation type="submission" date="2020-08" db="EMBL/GenBank/DDBJ databases">
        <title>Genomic Encyclopedia of Type Strains, Phase IV (KMG-IV): sequencing the most valuable type-strain genomes for metagenomic binning, comparative biology and taxonomic classification.</title>
        <authorList>
            <person name="Goeker M."/>
        </authorList>
    </citation>
    <scope>NUCLEOTIDE SEQUENCE [LARGE SCALE GENOMIC DNA]</scope>
    <source>
        <strain evidence="3 4">DSM 28570</strain>
    </source>
</reference>
<keyword evidence="4" id="KW-1185">Reference proteome</keyword>
<feature type="region of interest" description="Disordered" evidence="1">
    <location>
        <begin position="1045"/>
        <end position="1068"/>
    </location>
</feature>
<dbReference type="PANTHER" id="PTHR30441:SF8">
    <property type="entry name" value="DUF748 DOMAIN-CONTAINING PROTEIN"/>
    <property type="match status" value="1"/>
</dbReference>
<dbReference type="InterPro" id="IPR008023">
    <property type="entry name" value="DUF748"/>
</dbReference>
<keyword evidence="2" id="KW-0472">Membrane</keyword>
<name>A0A840UWZ3_9BACT</name>
<evidence type="ECO:0000313" key="4">
    <source>
        <dbReference type="Proteomes" id="UP000539642"/>
    </source>
</evidence>
<organism evidence="3 4">
    <name type="scientific">Desulfoprunum benzoelyticum</name>
    <dbReference type="NCBI Taxonomy" id="1506996"/>
    <lineage>
        <taxon>Bacteria</taxon>
        <taxon>Pseudomonadati</taxon>
        <taxon>Thermodesulfobacteriota</taxon>
        <taxon>Desulfobulbia</taxon>
        <taxon>Desulfobulbales</taxon>
        <taxon>Desulfobulbaceae</taxon>
        <taxon>Desulfoprunum</taxon>
    </lineage>
</organism>
<dbReference type="RefSeq" id="WP_183348761.1">
    <property type="nucleotide sequence ID" value="NZ_JACHEO010000003.1"/>
</dbReference>
<evidence type="ECO:0000256" key="1">
    <source>
        <dbReference type="SAM" id="MobiDB-lite"/>
    </source>
</evidence>
<feature type="transmembrane region" description="Helical" evidence="2">
    <location>
        <begin position="12"/>
        <end position="32"/>
    </location>
</feature>
<keyword evidence="2" id="KW-1133">Transmembrane helix</keyword>
<evidence type="ECO:0000256" key="2">
    <source>
        <dbReference type="SAM" id="Phobius"/>
    </source>
</evidence>
<keyword evidence="2" id="KW-0812">Transmembrane</keyword>
<evidence type="ECO:0000313" key="3">
    <source>
        <dbReference type="EMBL" id="MBB5347208.1"/>
    </source>
</evidence>
<dbReference type="InterPro" id="IPR052894">
    <property type="entry name" value="AsmA-related"/>
</dbReference>
<sequence length="1140" mass="123131">MHPTIRKALTNRYLIIAAVAVLLYALAGFVAAPRILRWYAPGYAARHLDCRAAVDRIAINPFLLTIDVNGFSLQQTDGSPLVSFERLFVDLEASSLFQWAVVLREIALTRPEVHLVAEADGSFNLARLAASPSPTAADKPDTGPLPLILGNAAIRDGRLVVVDRRPSTPAGFTLHNLDFDLQGLATVRDHSGACHLAAVTDEGESIGWEGEIALAPFRSSGRLTLNAVRTASLWQFVRDSVNLEEPEGRIDLATAYRFSAESTPIHLTLEGLDLSVTELALKLPKAEKALFHARKLELEAPRFDSASRELQVTRLLLGGGAIDARINDAGVLNLQQVVRQASSQKTEPQEPPPAAVDRPFTVKANAVDLEDIAITLDDRSRKVPVKAVVAGADLHLQAELAVGGGSTRAVLGRIAGEWRGIRVDRGQSPQPLFAVETLTAEGGECDLGARSFSLERLALRRGGLDVARDGAGNLNWGQLLEPNAKVAKSGKAAPASDPGPAWKYLVKSFEVEGFTAGFTDLTTPAATPVVNLQDFKARLTGIDGRSPMGFTAGFQVAPGGTATISGTVDPAKPAVEAEIEATDVALTSLQPYLQPYVTLQLESALASAKGKLRYGFPGESAKAVFAGNFSLNKLRLTDPAAEKPYLSVDAVRLPKFSLTLQPNGLKAQEIRISRPVGELIIGEDRTLNIARVLKDRPAAGPAPSSAVSAVETRQSQDGDDAFAFDVSRILVDKGDMVFADLSLQPQFRTRIHHLEGVVAGLSSKPDAQARVKLDGQVDRFGIAKINGVIRTDDFRRSSDLNMIFRNLEMQSLSPYSGRFAGRFIKSGKISADLKYKLQDYRMMGENKIVIDNLILGERVDNPDAANLPLDLALALLRDASGRIDIGLPVTGDLNDPRFSFGSLIGKMFANLITKTATAPFQVLAKMFGGKAEKFDMLAFDPGSAELLPPEKEKLIKLAAALGNRPQLKLIVQGRYSPEADGIELRTRSVRRTVAARLGKEIAPEDNVGPLDFSDLDVRELLEELYRERFGPQALEELEEVFAAAKRQPQTSAAAGRKEDPEEGGRPRQAVRWAKELYGRLVDSEAVADADFRRLAEERAQLIVSRLESKGRIAKARIAVKAAEPLPAKAQPSATLALEAL</sequence>
<dbReference type="Pfam" id="PF05359">
    <property type="entry name" value="DUF748"/>
    <property type="match status" value="1"/>
</dbReference>
<accession>A0A840UWZ3</accession>
<dbReference type="Proteomes" id="UP000539642">
    <property type="component" value="Unassembled WGS sequence"/>
</dbReference>
<comment type="caution">
    <text evidence="3">The sequence shown here is derived from an EMBL/GenBank/DDBJ whole genome shotgun (WGS) entry which is preliminary data.</text>
</comment>
<dbReference type="GO" id="GO:0090313">
    <property type="term" value="P:regulation of protein targeting to membrane"/>
    <property type="evidence" value="ECO:0007669"/>
    <property type="project" value="TreeGrafter"/>
</dbReference>
<dbReference type="PANTHER" id="PTHR30441">
    <property type="entry name" value="DUF748 DOMAIN-CONTAINING PROTEIN"/>
    <property type="match status" value="1"/>
</dbReference>
<dbReference type="GO" id="GO:0005886">
    <property type="term" value="C:plasma membrane"/>
    <property type="evidence" value="ECO:0007669"/>
    <property type="project" value="TreeGrafter"/>
</dbReference>
<feature type="compositionally biased region" description="Basic and acidic residues" evidence="1">
    <location>
        <begin position="1055"/>
        <end position="1065"/>
    </location>
</feature>
<dbReference type="EMBL" id="JACHEO010000003">
    <property type="protein sequence ID" value="MBB5347208.1"/>
    <property type="molecule type" value="Genomic_DNA"/>
</dbReference>
<gene>
    <name evidence="3" type="ORF">HNQ81_000921</name>
</gene>